<feature type="domain" description="Helicase ATP-binding" evidence="2">
    <location>
        <begin position="30"/>
        <end position="212"/>
    </location>
</feature>
<organism evidence="4 5">
    <name type="scientific">Streptomyces avidinii</name>
    <dbReference type="NCBI Taxonomy" id="1895"/>
    <lineage>
        <taxon>Bacteria</taxon>
        <taxon>Bacillati</taxon>
        <taxon>Actinomycetota</taxon>
        <taxon>Actinomycetes</taxon>
        <taxon>Kitasatosporales</taxon>
        <taxon>Streptomycetaceae</taxon>
        <taxon>Streptomyces</taxon>
    </lineage>
</organism>
<dbReference type="SMART" id="SM00487">
    <property type="entry name" value="DEXDc"/>
    <property type="match status" value="1"/>
</dbReference>
<dbReference type="PROSITE" id="PS51192">
    <property type="entry name" value="HELICASE_ATP_BIND_1"/>
    <property type="match status" value="1"/>
</dbReference>
<accession>A0ABS4KW04</accession>
<dbReference type="Pfam" id="PF03457">
    <property type="entry name" value="HA"/>
    <property type="match status" value="2"/>
</dbReference>
<dbReference type="InterPro" id="IPR001650">
    <property type="entry name" value="Helicase_C-like"/>
</dbReference>
<evidence type="ECO:0000259" key="2">
    <source>
        <dbReference type="PROSITE" id="PS51192"/>
    </source>
</evidence>
<evidence type="ECO:0000313" key="5">
    <source>
        <dbReference type="Proteomes" id="UP001519310"/>
    </source>
</evidence>
<gene>
    <name evidence="4" type="ORF">J2Z77_000002</name>
</gene>
<dbReference type="Pfam" id="PF00271">
    <property type="entry name" value="Helicase_C"/>
    <property type="match status" value="1"/>
</dbReference>
<feature type="domain" description="Helicase C-terminal" evidence="3">
    <location>
        <begin position="318"/>
        <end position="486"/>
    </location>
</feature>
<evidence type="ECO:0000256" key="1">
    <source>
        <dbReference type="SAM" id="MobiDB-lite"/>
    </source>
</evidence>
<dbReference type="CDD" id="cd18785">
    <property type="entry name" value="SF2_C"/>
    <property type="match status" value="1"/>
</dbReference>
<dbReference type="SMART" id="SM00490">
    <property type="entry name" value="HELICc"/>
    <property type="match status" value="1"/>
</dbReference>
<dbReference type="EMBL" id="JAGGLQ010000001">
    <property type="protein sequence ID" value="MBP2034218.1"/>
    <property type="molecule type" value="Genomic_DNA"/>
</dbReference>
<dbReference type="Gene3D" id="3.40.50.300">
    <property type="entry name" value="P-loop containing nucleotide triphosphate hydrolases"/>
    <property type="match status" value="2"/>
</dbReference>
<comment type="caution">
    <text evidence="4">The sequence shown here is derived from an EMBL/GenBank/DDBJ whole genome shotgun (WGS) entry which is preliminary data.</text>
</comment>
<dbReference type="InterPro" id="IPR027417">
    <property type="entry name" value="P-loop_NTPase"/>
</dbReference>
<keyword evidence="4" id="KW-0547">Nucleotide-binding</keyword>
<dbReference type="GO" id="GO:0004386">
    <property type="term" value="F:helicase activity"/>
    <property type="evidence" value="ECO:0007669"/>
    <property type="project" value="UniProtKB-KW"/>
</dbReference>
<keyword evidence="4" id="KW-0347">Helicase</keyword>
<proteinExistence type="predicted"/>
<evidence type="ECO:0000259" key="3">
    <source>
        <dbReference type="PROSITE" id="PS51194"/>
    </source>
</evidence>
<dbReference type="InterPro" id="IPR050742">
    <property type="entry name" value="Helicase_Restrict-Modif_Enz"/>
</dbReference>
<dbReference type="InterPro" id="IPR006935">
    <property type="entry name" value="Helicase/UvrB_N"/>
</dbReference>
<feature type="region of interest" description="Disordered" evidence="1">
    <location>
        <begin position="199"/>
        <end position="231"/>
    </location>
</feature>
<dbReference type="Gene3D" id="6.10.140.530">
    <property type="match status" value="1"/>
</dbReference>
<dbReference type="Proteomes" id="UP001519310">
    <property type="component" value="Unassembled WGS sequence"/>
</dbReference>
<dbReference type="PANTHER" id="PTHR47396:SF1">
    <property type="entry name" value="ATP-DEPENDENT HELICASE IRC3-RELATED"/>
    <property type="match status" value="1"/>
</dbReference>
<dbReference type="RefSeq" id="WP_189974402.1">
    <property type="nucleotide sequence ID" value="NZ_BMVL01000029.1"/>
</dbReference>
<dbReference type="Pfam" id="PF04851">
    <property type="entry name" value="ResIII"/>
    <property type="match status" value="1"/>
</dbReference>
<evidence type="ECO:0000313" key="4">
    <source>
        <dbReference type="EMBL" id="MBP2034218.1"/>
    </source>
</evidence>
<dbReference type="PANTHER" id="PTHR47396">
    <property type="entry name" value="TYPE I RESTRICTION ENZYME ECOKI R PROTEIN"/>
    <property type="match status" value="1"/>
</dbReference>
<dbReference type="InterPro" id="IPR005114">
    <property type="entry name" value="Helicase_assoc"/>
</dbReference>
<sequence>MQKSGDIVLRPHQEEAVEAIVRGLDIPPGKRIPEGGLRATVVAACGTGKTFIAAAAALRLARHGRVLVLLPTLDLLTQTVREWRLAGHSGPAVAVCSLEDDPQLWQLDVRTTTSAPQLGLWHGRGPVTVYATYASLPVIAEAHEGLYGLPMDVFDLVIVDEAHRTSGSAGKAWADVHRQDVIPAMRRLYMTATPRVWMERPPRSRAQEREREEARRRAAETERREREEAEAEGRVYVNRPRWDRLPRELACSMDDPRVFGPVVYELSLASAISRGLLAKYQIVVAELTDPVVTPARLNSEERYEEQLRGERLAAMQTALLETMAAHGLQTTITFHHRTVEAEAFAAGLDRVARRLHAVDPGRHPERVWSGWLCGDHEGTHRQSVLADFGRRAGRAVLSNCRVLGEGVDIRATDSVALIDPKGSAVDIVQAIGRALRQKPDEGKMATLIVPVFLREDEKPEDMLSSNSYRPLIRVLAGLRAHDEKAVEMLAIPQENQKRIVDPYRPVGKAPEEGEEESRLLLRFAAPRDPALIAKWISYTVINTERQDWRRGAEAAYRYRQREGDLEVPYEHVETAGAFPLGRWLSDQRRTYRAGAMIGERAAELEELGIVWDTADAGFETNLGAARAYYELHRTLAAPRHATILDIAIGQYLTNIRRPGGLGKDPERAQRRASALAAIDPDWNPGTLGWTVDWQRHYAYLTQLLDEGARLTAVVPGVTRHGEDIGRWLATQRRNWDRLNAEQQRRLAELGVKPQKAVRARKAPAKAATATGPRAGGAAFQKGLEALTQYIAREGTLPGRAGVQEMPDGDIHRVGIWLANQKQRRDKLDRTQRAALAGLGVGWAAS</sequence>
<protein>
    <submittedName>
        <fullName evidence="4">Superfamily II DNA or RNA helicase</fullName>
    </submittedName>
</protein>
<keyword evidence="5" id="KW-1185">Reference proteome</keyword>
<dbReference type="InterPro" id="IPR014001">
    <property type="entry name" value="Helicase_ATP-bd"/>
</dbReference>
<keyword evidence="4" id="KW-0067">ATP-binding</keyword>
<dbReference type="SUPFAM" id="SSF52540">
    <property type="entry name" value="P-loop containing nucleoside triphosphate hydrolases"/>
    <property type="match status" value="1"/>
</dbReference>
<dbReference type="PROSITE" id="PS51194">
    <property type="entry name" value="HELICASE_CTER"/>
    <property type="match status" value="1"/>
</dbReference>
<reference evidence="4 5" key="1">
    <citation type="submission" date="2021-03" db="EMBL/GenBank/DDBJ databases">
        <title>Genomic Encyclopedia of Type Strains, Phase IV (KMG-IV): sequencing the most valuable type-strain genomes for metagenomic binning, comparative biology and taxonomic classification.</title>
        <authorList>
            <person name="Goeker M."/>
        </authorList>
    </citation>
    <scope>NUCLEOTIDE SEQUENCE [LARGE SCALE GENOMIC DNA]</scope>
    <source>
        <strain evidence="4 5">DSM 40526</strain>
    </source>
</reference>
<name>A0ABS4KW04_STRAV</name>
<keyword evidence="4" id="KW-0378">Hydrolase</keyword>